<dbReference type="AlphaFoldDB" id="A0A371CT02"/>
<dbReference type="Proteomes" id="UP000256964">
    <property type="component" value="Unassembled WGS sequence"/>
</dbReference>
<accession>A0A371CT02</accession>
<evidence type="ECO:0008006" key="3">
    <source>
        <dbReference type="Google" id="ProtNLM"/>
    </source>
</evidence>
<dbReference type="InterPro" id="IPR032675">
    <property type="entry name" value="LRR_dom_sf"/>
</dbReference>
<dbReference type="Gene3D" id="3.80.10.10">
    <property type="entry name" value="Ribonuclease Inhibitor"/>
    <property type="match status" value="1"/>
</dbReference>
<sequence length="551" mass="61011">MATARALTIPEIALEIVEGVYAMPVSERRPVLASLALVSRVFHNRAMRLLWADLPSVEPLFQLLSNCVSILDTGGGALRRAYSLTLNALPPDNEIARFRELAGWVRVLDLQGQGMSWEWPYDRSCGGITMDPPSLWYLATRAGVPLLPSLTKLTLPVTPPYHMEAMLFLSPSVHDLALSFPEWSAGALTKYIGMLFKGIFAQDPRLNHLRVRSECYMHHDPEDEMFLPWSPQVEHDDDMVPGVAFRERHSLDFSEALAAVAMLQDLTTFSMLTMNTGVAGRNLVAALSALPRLRECAFGVDIAPDVLPTIPPGFADLRVLAVSNVVLGTELRLFNSPLLQALTIYHPESTITDSYCGTLEVAAERFPHLRRLVWKWSPKNVVPPAAHILAATIQPLSVFEGLQDLCIDFGERPVYDNDIALLAGAVPRLLHLRLKFDMDTQKQGPSAQSLLAVAQRCPSLHTLRLVGLFITEADEANVATFPYVGNRLRYLDVADLRCMGESNAARITDLLFPFLDVEACRRRAAAAASRPSTGCWLEVLDRIGTYHAARE</sequence>
<protein>
    <recommendedName>
        <fullName evidence="3">F-box domain-containing protein</fullName>
    </recommendedName>
</protein>
<dbReference type="OrthoDB" id="2750698at2759"/>
<evidence type="ECO:0000313" key="1">
    <source>
        <dbReference type="EMBL" id="RDX43396.1"/>
    </source>
</evidence>
<dbReference type="EMBL" id="KZ857465">
    <property type="protein sequence ID" value="RDX43396.1"/>
    <property type="molecule type" value="Genomic_DNA"/>
</dbReference>
<name>A0A371CT02_9APHY</name>
<organism evidence="1 2">
    <name type="scientific">Lentinus brumalis</name>
    <dbReference type="NCBI Taxonomy" id="2498619"/>
    <lineage>
        <taxon>Eukaryota</taxon>
        <taxon>Fungi</taxon>
        <taxon>Dikarya</taxon>
        <taxon>Basidiomycota</taxon>
        <taxon>Agaricomycotina</taxon>
        <taxon>Agaricomycetes</taxon>
        <taxon>Polyporales</taxon>
        <taxon>Polyporaceae</taxon>
        <taxon>Lentinus</taxon>
    </lineage>
</organism>
<proteinExistence type="predicted"/>
<gene>
    <name evidence="1" type="ORF">OH76DRAFT_1421949</name>
</gene>
<evidence type="ECO:0000313" key="2">
    <source>
        <dbReference type="Proteomes" id="UP000256964"/>
    </source>
</evidence>
<dbReference type="SUPFAM" id="SSF52047">
    <property type="entry name" value="RNI-like"/>
    <property type="match status" value="1"/>
</dbReference>
<keyword evidence="2" id="KW-1185">Reference proteome</keyword>
<reference evidence="1 2" key="1">
    <citation type="journal article" date="2018" name="Biotechnol. Biofuels">
        <title>Integrative visual omics of the white-rot fungus Polyporus brumalis exposes the biotechnological potential of its oxidative enzymes for delignifying raw plant biomass.</title>
        <authorList>
            <person name="Miyauchi S."/>
            <person name="Rancon A."/>
            <person name="Drula E."/>
            <person name="Hage H."/>
            <person name="Chaduli D."/>
            <person name="Favel A."/>
            <person name="Grisel S."/>
            <person name="Henrissat B."/>
            <person name="Herpoel-Gimbert I."/>
            <person name="Ruiz-Duenas F.J."/>
            <person name="Chevret D."/>
            <person name="Hainaut M."/>
            <person name="Lin J."/>
            <person name="Wang M."/>
            <person name="Pangilinan J."/>
            <person name="Lipzen A."/>
            <person name="Lesage-Meessen L."/>
            <person name="Navarro D."/>
            <person name="Riley R."/>
            <person name="Grigoriev I.V."/>
            <person name="Zhou S."/>
            <person name="Raouche S."/>
            <person name="Rosso M.N."/>
        </authorList>
    </citation>
    <scope>NUCLEOTIDE SEQUENCE [LARGE SCALE GENOMIC DNA]</scope>
    <source>
        <strain evidence="1 2">BRFM 1820</strain>
    </source>
</reference>